<reference evidence="1 2" key="2">
    <citation type="journal article" date="2017" name="Nature">
        <title>The Apostasia genome and the evolution of orchids.</title>
        <authorList>
            <person name="Zhang G.Q."/>
            <person name="Liu K.W."/>
            <person name="Li Z."/>
            <person name="Lohaus R."/>
            <person name="Hsiao Y.Y."/>
            <person name="Niu S.C."/>
            <person name="Wang J.Y."/>
            <person name="Lin Y.C."/>
            <person name="Xu Q."/>
            <person name="Chen L.J."/>
            <person name="Yoshida K."/>
            <person name="Fujiwara S."/>
            <person name="Wang Z.W."/>
            <person name="Zhang Y.Q."/>
            <person name="Mitsuda N."/>
            <person name="Wang M."/>
            <person name="Liu G.H."/>
            <person name="Pecoraro L."/>
            <person name="Huang H.X."/>
            <person name="Xiao X.J."/>
            <person name="Lin M."/>
            <person name="Wu X.Y."/>
            <person name="Wu W.L."/>
            <person name="Chen Y.Y."/>
            <person name="Chang S.B."/>
            <person name="Sakamoto S."/>
            <person name="Ohme-Takagi M."/>
            <person name="Yagi M."/>
            <person name="Zeng S.J."/>
            <person name="Shen C.Y."/>
            <person name="Yeh C.M."/>
            <person name="Luo Y.B."/>
            <person name="Tsai W.C."/>
            <person name="Van de Peer Y."/>
            <person name="Liu Z.J."/>
        </authorList>
    </citation>
    <scope>NUCLEOTIDE SEQUENCE [LARGE SCALE GENOMIC DNA]</scope>
    <source>
        <tissue evidence="1">The whole plant</tissue>
    </source>
</reference>
<reference evidence="1 2" key="1">
    <citation type="journal article" date="2016" name="Sci. Rep.">
        <title>The Dendrobium catenatum Lindl. genome sequence provides insights into polysaccharide synthase, floral development and adaptive evolution.</title>
        <authorList>
            <person name="Zhang G.Q."/>
            <person name="Xu Q."/>
            <person name="Bian C."/>
            <person name="Tsai W.C."/>
            <person name="Yeh C.M."/>
            <person name="Liu K.W."/>
            <person name="Yoshida K."/>
            <person name="Zhang L.S."/>
            <person name="Chang S.B."/>
            <person name="Chen F."/>
            <person name="Shi Y."/>
            <person name="Su Y.Y."/>
            <person name="Zhang Y.Q."/>
            <person name="Chen L.J."/>
            <person name="Yin Y."/>
            <person name="Lin M."/>
            <person name="Huang H."/>
            <person name="Deng H."/>
            <person name="Wang Z.W."/>
            <person name="Zhu S.L."/>
            <person name="Zhao X."/>
            <person name="Deng C."/>
            <person name="Niu S.C."/>
            <person name="Huang J."/>
            <person name="Wang M."/>
            <person name="Liu G.H."/>
            <person name="Yang H.J."/>
            <person name="Xiao X.J."/>
            <person name="Hsiao Y.Y."/>
            <person name="Wu W.L."/>
            <person name="Chen Y.Y."/>
            <person name="Mitsuda N."/>
            <person name="Ohme-Takagi M."/>
            <person name="Luo Y.B."/>
            <person name="Van de Peer Y."/>
            <person name="Liu Z.J."/>
        </authorList>
    </citation>
    <scope>NUCLEOTIDE SEQUENCE [LARGE SCALE GENOMIC DNA]</scope>
    <source>
        <tissue evidence="1">The whole plant</tissue>
    </source>
</reference>
<name>A0A2I0VAJ3_9ASPA</name>
<keyword evidence="2" id="KW-1185">Reference proteome</keyword>
<dbReference type="AlphaFoldDB" id="A0A2I0VAJ3"/>
<evidence type="ECO:0000313" key="1">
    <source>
        <dbReference type="EMBL" id="PKU60426.1"/>
    </source>
</evidence>
<gene>
    <name evidence="1" type="ORF">MA16_Dca027891</name>
</gene>
<accession>A0A2I0VAJ3</accession>
<proteinExistence type="predicted"/>
<organism evidence="1 2">
    <name type="scientific">Dendrobium catenatum</name>
    <dbReference type="NCBI Taxonomy" id="906689"/>
    <lineage>
        <taxon>Eukaryota</taxon>
        <taxon>Viridiplantae</taxon>
        <taxon>Streptophyta</taxon>
        <taxon>Embryophyta</taxon>
        <taxon>Tracheophyta</taxon>
        <taxon>Spermatophyta</taxon>
        <taxon>Magnoliopsida</taxon>
        <taxon>Liliopsida</taxon>
        <taxon>Asparagales</taxon>
        <taxon>Orchidaceae</taxon>
        <taxon>Epidendroideae</taxon>
        <taxon>Malaxideae</taxon>
        <taxon>Dendrobiinae</taxon>
        <taxon>Dendrobium</taxon>
    </lineage>
</organism>
<evidence type="ECO:0000313" key="2">
    <source>
        <dbReference type="Proteomes" id="UP000233837"/>
    </source>
</evidence>
<dbReference type="EMBL" id="KZ505124">
    <property type="protein sequence ID" value="PKU60426.1"/>
    <property type="molecule type" value="Genomic_DNA"/>
</dbReference>
<dbReference type="Proteomes" id="UP000233837">
    <property type="component" value="Unassembled WGS sequence"/>
</dbReference>
<protein>
    <submittedName>
        <fullName evidence="1">Uncharacterized protein</fullName>
    </submittedName>
</protein>
<sequence length="64" mass="7086">MKLFVNRFANPKSVSMIEAGKLFDLNQGCKSGVCEKTVEDGSILNSTLVNKSSYLTLEQENFNP</sequence>